<evidence type="ECO:0000313" key="3">
    <source>
        <dbReference type="Proteomes" id="UP001524478"/>
    </source>
</evidence>
<keyword evidence="1" id="KW-0812">Transmembrane</keyword>
<dbReference type="EMBL" id="JANGAC010000016">
    <property type="protein sequence ID" value="MCQ4924848.1"/>
    <property type="molecule type" value="Genomic_DNA"/>
</dbReference>
<keyword evidence="1" id="KW-1133">Transmembrane helix</keyword>
<keyword evidence="1" id="KW-0472">Membrane</keyword>
<accession>A0ABT1SED1</accession>
<dbReference type="RefSeq" id="WP_256312438.1">
    <property type="nucleotide sequence ID" value="NZ_JANGAC010000016.1"/>
</dbReference>
<proteinExistence type="predicted"/>
<gene>
    <name evidence="2" type="ORF">NE686_17230</name>
</gene>
<organism evidence="2 3">
    <name type="scientific">Tissierella carlieri</name>
    <dbReference type="NCBI Taxonomy" id="689904"/>
    <lineage>
        <taxon>Bacteria</taxon>
        <taxon>Bacillati</taxon>
        <taxon>Bacillota</taxon>
        <taxon>Tissierellia</taxon>
        <taxon>Tissierellales</taxon>
        <taxon>Tissierellaceae</taxon>
        <taxon>Tissierella</taxon>
    </lineage>
</organism>
<comment type="caution">
    <text evidence="2">The sequence shown here is derived from an EMBL/GenBank/DDBJ whole genome shotgun (WGS) entry which is preliminary data.</text>
</comment>
<feature type="transmembrane region" description="Helical" evidence="1">
    <location>
        <begin position="6"/>
        <end position="24"/>
    </location>
</feature>
<sequence length="152" mass="17531">MINFKAMIMGITVASTFFLIKVLIKERKKVMTFFSALFNRGTNAKITKEIQRLMDEGSTYEEAKQKLLTNELIKALRIDEPCWRVNKNLTLVQGNRVSFVDKEVGYIQGDFLGLIKPDVVGYDYLYVLRNTKTSVIRQASITYVKEDTINVY</sequence>
<protein>
    <submittedName>
        <fullName evidence="2">Uncharacterized protein</fullName>
    </submittedName>
</protein>
<keyword evidence="3" id="KW-1185">Reference proteome</keyword>
<reference evidence="2 3" key="1">
    <citation type="submission" date="2022-06" db="EMBL/GenBank/DDBJ databases">
        <title>Isolation of gut microbiota from human fecal samples.</title>
        <authorList>
            <person name="Pamer E.G."/>
            <person name="Barat B."/>
            <person name="Waligurski E."/>
            <person name="Medina S."/>
            <person name="Paddock L."/>
            <person name="Mostad J."/>
        </authorList>
    </citation>
    <scope>NUCLEOTIDE SEQUENCE [LARGE SCALE GENOMIC DNA]</scope>
    <source>
        <strain evidence="2 3">DFI.7.95</strain>
    </source>
</reference>
<evidence type="ECO:0000313" key="2">
    <source>
        <dbReference type="EMBL" id="MCQ4924848.1"/>
    </source>
</evidence>
<evidence type="ECO:0000256" key="1">
    <source>
        <dbReference type="SAM" id="Phobius"/>
    </source>
</evidence>
<dbReference type="Proteomes" id="UP001524478">
    <property type="component" value="Unassembled WGS sequence"/>
</dbReference>
<name>A0ABT1SED1_9FIRM</name>